<dbReference type="SUPFAM" id="SSF51197">
    <property type="entry name" value="Clavaminate synthase-like"/>
    <property type="match status" value="1"/>
</dbReference>
<proteinExistence type="predicted"/>
<evidence type="ECO:0000313" key="3">
    <source>
        <dbReference type="Proteomes" id="UP000886523"/>
    </source>
</evidence>
<name>A0A9P6AJB9_9AGAM</name>
<dbReference type="InterPro" id="IPR037151">
    <property type="entry name" value="AlkB-like_sf"/>
</dbReference>
<dbReference type="GO" id="GO:0006307">
    <property type="term" value="P:DNA alkylation repair"/>
    <property type="evidence" value="ECO:0007669"/>
    <property type="project" value="InterPro"/>
</dbReference>
<protein>
    <recommendedName>
        <fullName evidence="1">Fe2OG dioxygenase domain-containing protein</fullName>
    </recommendedName>
</protein>
<dbReference type="GO" id="GO:0051213">
    <property type="term" value="F:dioxygenase activity"/>
    <property type="evidence" value="ECO:0007669"/>
    <property type="project" value="InterPro"/>
</dbReference>
<dbReference type="PROSITE" id="PS51471">
    <property type="entry name" value="FE2OG_OXY"/>
    <property type="match status" value="1"/>
</dbReference>
<dbReference type="OrthoDB" id="545910at2759"/>
<dbReference type="InterPro" id="IPR005123">
    <property type="entry name" value="Oxoglu/Fe-dep_dioxygenase_dom"/>
</dbReference>
<dbReference type="InterPro" id="IPR027450">
    <property type="entry name" value="AlkB-like"/>
</dbReference>
<accession>A0A9P6AJB9</accession>
<keyword evidence="3" id="KW-1185">Reference proteome</keyword>
<comment type="caution">
    <text evidence="2">The sequence shown here is derived from an EMBL/GenBank/DDBJ whole genome shotgun (WGS) entry which is preliminary data.</text>
</comment>
<evidence type="ECO:0000259" key="1">
    <source>
        <dbReference type="PROSITE" id="PS51471"/>
    </source>
</evidence>
<dbReference type="InterPro" id="IPR032854">
    <property type="entry name" value="ALKBH3"/>
</dbReference>
<dbReference type="Proteomes" id="UP000886523">
    <property type="component" value="Unassembled WGS sequence"/>
</dbReference>
<reference evidence="2" key="1">
    <citation type="journal article" date="2020" name="Nat. Commun.">
        <title>Large-scale genome sequencing of mycorrhizal fungi provides insights into the early evolution of symbiotic traits.</title>
        <authorList>
            <person name="Miyauchi S."/>
            <person name="Kiss E."/>
            <person name="Kuo A."/>
            <person name="Drula E."/>
            <person name="Kohler A."/>
            <person name="Sanchez-Garcia M."/>
            <person name="Morin E."/>
            <person name="Andreopoulos B."/>
            <person name="Barry K.W."/>
            <person name="Bonito G."/>
            <person name="Buee M."/>
            <person name="Carver A."/>
            <person name="Chen C."/>
            <person name="Cichocki N."/>
            <person name="Clum A."/>
            <person name="Culley D."/>
            <person name="Crous P.W."/>
            <person name="Fauchery L."/>
            <person name="Girlanda M."/>
            <person name="Hayes R.D."/>
            <person name="Keri Z."/>
            <person name="LaButti K."/>
            <person name="Lipzen A."/>
            <person name="Lombard V."/>
            <person name="Magnuson J."/>
            <person name="Maillard F."/>
            <person name="Murat C."/>
            <person name="Nolan M."/>
            <person name="Ohm R.A."/>
            <person name="Pangilinan J."/>
            <person name="Pereira M.F."/>
            <person name="Perotto S."/>
            <person name="Peter M."/>
            <person name="Pfister S."/>
            <person name="Riley R."/>
            <person name="Sitrit Y."/>
            <person name="Stielow J.B."/>
            <person name="Szollosi G."/>
            <person name="Zifcakova L."/>
            <person name="Stursova M."/>
            <person name="Spatafora J.W."/>
            <person name="Tedersoo L."/>
            <person name="Vaario L.M."/>
            <person name="Yamada A."/>
            <person name="Yan M."/>
            <person name="Wang P."/>
            <person name="Xu J."/>
            <person name="Bruns T."/>
            <person name="Baldrian P."/>
            <person name="Vilgalys R."/>
            <person name="Dunand C."/>
            <person name="Henrissat B."/>
            <person name="Grigoriev I.V."/>
            <person name="Hibbett D."/>
            <person name="Nagy L.G."/>
            <person name="Martin F.M."/>
        </authorList>
    </citation>
    <scope>NUCLEOTIDE SEQUENCE</scope>
    <source>
        <strain evidence="2">UP504</strain>
    </source>
</reference>
<evidence type="ECO:0000313" key="2">
    <source>
        <dbReference type="EMBL" id="KAF9506892.1"/>
    </source>
</evidence>
<dbReference type="EMBL" id="MU129096">
    <property type="protein sequence ID" value="KAF9506892.1"/>
    <property type="molecule type" value="Genomic_DNA"/>
</dbReference>
<feature type="domain" description="Fe2OG dioxygenase" evidence="1">
    <location>
        <begin position="1"/>
        <end position="108"/>
    </location>
</feature>
<dbReference type="Gene3D" id="2.60.120.590">
    <property type="entry name" value="Alpha-ketoglutarate-dependent dioxygenase AlkB-like"/>
    <property type="match status" value="1"/>
</dbReference>
<organism evidence="2 3">
    <name type="scientific">Hydnum rufescens UP504</name>
    <dbReference type="NCBI Taxonomy" id="1448309"/>
    <lineage>
        <taxon>Eukaryota</taxon>
        <taxon>Fungi</taxon>
        <taxon>Dikarya</taxon>
        <taxon>Basidiomycota</taxon>
        <taxon>Agaricomycotina</taxon>
        <taxon>Agaricomycetes</taxon>
        <taxon>Cantharellales</taxon>
        <taxon>Hydnaceae</taxon>
        <taxon>Hydnum</taxon>
    </lineage>
</organism>
<dbReference type="PANTHER" id="PTHR31212:SF4">
    <property type="entry name" value="ALPHA-KETOGLUTARATE-DEPENDENT DIOXYGENASE ALKB HOMOLOG 3"/>
    <property type="match status" value="1"/>
</dbReference>
<dbReference type="AlphaFoldDB" id="A0A9P6AJB9"/>
<sequence length="111" mass="12575">MHYPYPVVVKEIQDAVENALGLVKHSILSRRHSDSKENKVIASLSLGAPRTFIMTPRKGSPGKSVKWILENGSLVVMQGKTQDNWKHEIPKEPKVKESRISLTFRQVEDVK</sequence>
<dbReference type="Pfam" id="PF13532">
    <property type="entry name" value="2OG-FeII_Oxy_2"/>
    <property type="match status" value="1"/>
</dbReference>
<gene>
    <name evidence="2" type="ORF">BS47DRAFT_1352387</name>
</gene>
<dbReference type="PANTHER" id="PTHR31212">
    <property type="entry name" value="ALPHA-KETOGLUTARATE-DEPENDENT DIOXYGENASE ALKB HOMOLOG 3"/>
    <property type="match status" value="1"/>
</dbReference>